<dbReference type="AlphaFoldDB" id="A0A146EZL5"/>
<dbReference type="Proteomes" id="UP000661280">
    <property type="component" value="Chromosome 5"/>
</dbReference>
<evidence type="ECO:0000313" key="1">
    <source>
        <dbReference type="EMBL" id="BCR99665.1"/>
    </source>
</evidence>
<dbReference type="Proteomes" id="UP000075230">
    <property type="component" value="Unassembled WGS sequence"/>
</dbReference>
<name>A0A146EZL5_ASPKA</name>
<dbReference type="EMBL" id="BCWF01000005">
    <property type="protein sequence ID" value="GAT19410.1"/>
    <property type="molecule type" value="Genomic_DNA"/>
</dbReference>
<reference evidence="3" key="2">
    <citation type="submission" date="2016-02" db="EMBL/GenBank/DDBJ databases">
        <title>Genome sequencing of Aspergillus luchuensis NBRC 4314.</title>
        <authorList>
            <person name="Yamada O."/>
        </authorList>
    </citation>
    <scope>NUCLEOTIDE SEQUENCE [LARGE SCALE GENOMIC DNA]</scope>
    <source>
        <strain evidence="3">RIB 2604</strain>
    </source>
</reference>
<evidence type="ECO:0000313" key="2">
    <source>
        <dbReference type="EMBL" id="GAT19410.1"/>
    </source>
</evidence>
<sequence>MAQYVQVGLQNIMQLGTESHGVCDFTSLLVVQPAQLLADAEGPNAIPAPASSEGTSVHDQVEGYFNYPLVVQDNVYDGRVEL</sequence>
<keyword evidence="4" id="KW-1185">Reference proteome</keyword>
<evidence type="ECO:0000313" key="4">
    <source>
        <dbReference type="Proteomes" id="UP000661280"/>
    </source>
</evidence>
<dbReference type="RefSeq" id="XP_041543428.1">
    <property type="nucleotide sequence ID" value="XM_041689777.1"/>
</dbReference>
<evidence type="ECO:0000313" key="3">
    <source>
        <dbReference type="Proteomes" id="UP000075230"/>
    </source>
</evidence>
<proteinExistence type="predicted"/>
<protein>
    <submittedName>
        <fullName evidence="2">Uncharacterized protein</fullName>
    </submittedName>
</protein>
<organism evidence="2 3">
    <name type="scientific">Aspergillus kawachii</name>
    <name type="common">White koji mold</name>
    <name type="synonym">Aspergillus awamori var. kawachi</name>
    <dbReference type="NCBI Taxonomy" id="1069201"/>
    <lineage>
        <taxon>Eukaryota</taxon>
        <taxon>Fungi</taxon>
        <taxon>Dikarya</taxon>
        <taxon>Ascomycota</taxon>
        <taxon>Pezizomycotina</taxon>
        <taxon>Eurotiomycetes</taxon>
        <taxon>Eurotiomycetidae</taxon>
        <taxon>Eurotiales</taxon>
        <taxon>Aspergillaceae</taxon>
        <taxon>Aspergillus</taxon>
        <taxon>Aspergillus subgen. Circumdati</taxon>
    </lineage>
</organism>
<dbReference type="KEGG" id="aluc:AKAW2_50007A"/>
<reference evidence="2 3" key="1">
    <citation type="journal article" date="2016" name="DNA Res.">
        <title>Genome sequence of Aspergillus luchuensis NBRC 4314.</title>
        <authorList>
            <person name="Yamada O."/>
            <person name="Machida M."/>
            <person name="Hosoyama A."/>
            <person name="Goto M."/>
            <person name="Takahashi T."/>
            <person name="Futagami T."/>
            <person name="Yamagata Y."/>
            <person name="Takeuchi M."/>
            <person name="Kobayashi T."/>
            <person name="Koike H."/>
            <person name="Abe K."/>
            <person name="Asai K."/>
            <person name="Arita M."/>
            <person name="Fujita N."/>
            <person name="Fukuda K."/>
            <person name="Higa K."/>
            <person name="Horikawa H."/>
            <person name="Ishikawa T."/>
            <person name="Jinno K."/>
            <person name="Kato Y."/>
            <person name="Kirimura K."/>
            <person name="Mizutani O."/>
            <person name="Nakasone K."/>
            <person name="Sano M."/>
            <person name="Shiraishi Y."/>
            <person name="Tsukahara M."/>
            <person name="Gomi K."/>
        </authorList>
    </citation>
    <scope>NUCLEOTIDE SEQUENCE [LARGE SCALE GENOMIC DNA]</scope>
    <source>
        <strain evidence="2 3">RIB 2604</strain>
    </source>
</reference>
<gene>
    <name evidence="1" type="ORF">AKAW2_50007A</name>
    <name evidence="2" type="ORF">RIB2604_00500140</name>
</gene>
<dbReference type="EMBL" id="AP024429">
    <property type="protein sequence ID" value="BCR99665.1"/>
    <property type="molecule type" value="Genomic_DNA"/>
</dbReference>
<accession>A0A146EZL5</accession>
<dbReference type="GeneID" id="64960987"/>
<reference evidence="1" key="4">
    <citation type="submission" date="2021-02" db="EMBL/GenBank/DDBJ databases">
        <title>Aspergillus luchuensis mut. kawachii IFO 4304 genome sequence.</title>
        <authorList>
            <person name="Mori K."/>
            <person name="Kadooka C."/>
            <person name="Goto M."/>
            <person name="Futagami T."/>
        </authorList>
    </citation>
    <scope>NUCLEOTIDE SEQUENCE</scope>
    <source>
        <strain evidence="1">IFO 4308</strain>
    </source>
</reference>
<dbReference type="OrthoDB" id="5106613at2759"/>
<reference evidence="1" key="3">
    <citation type="submission" date="2021-01" db="EMBL/GenBank/DDBJ databases">
        <authorList>
            <consortium name="Aspergillus luchuensis mut. kawachii IFO 4304 genome sequencing consortium"/>
            <person name="Kazuki M."/>
            <person name="Futagami T."/>
        </authorList>
    </citation>
    <scope>NUCLEOTIDE SEQUENCE</scope>
    <source>
        <strain evidence="1">IFO 4308</strain>
    </source>
</reference>